<gene>
    <name evidence="2" type="ORF">CLV56_3789</name>
</gene>
<feature type="domain" description="Enoyl reductase (ER)" evidence="1">
    <location>
        <begin position="18"/>
        <end position="330"/>
    </location>
</feature>
<dbReference type="SMART" id="SM00829">
    <property type="entry name" value="PKS_ER"/>
    <property type="match status" value="1"/>
</dbReference>
<dbReference type="SUPFAM" id="SSF51735">
    <property type="entry name" value="NAD(P)-binding Rossmann-fold domains"/>
    <property type="match status" value="1"/>
</dbReference>
<dbReference type="GO" id="GO:0016491">
    <property type="term" value="F:oxidoreductase activity"/>
    <property type="evidence" value="ECO:0007669"/>
    <property type="project" value="InterPro"/>
</dbReference>
<dbReference type="Pfam" id="PF08240">
    <property type="entry name" value="ADH_N"/>
    <property type="match status" value="1"/>
</dbReference>
<dbReference type="RefSeq" id="WP_100415434.1">
    <property type="nucleotide sequence ID" value="NZ_PGEZ01000002.1"/>
</dbReference>
<dbReference type="PANTHER" id="PTHR44013">
    <property type="entry name" value="ZINC-TYPE ALCOHOL DEHYDROGENASE-LIKE PROTEIN C16A3.02C"/>
    <property type="match status" value="1"/>
</dbReference>
<proteinExistence type="predicted"/>
<organism evidence="2 3">
    <name type="scientific">Mumia flava</name>
    <dbReference type="NCBI Taxonomy" id="1348852"/>
    <lineage>
        <taxon>Bacteria</taxon>
        <taxon>Bacillati</taxon>
        <taxon>Actinomycetota</taxon>
        <taxon>Actinomycetes</taxon>
        <taxon>Propionibacteriales</taxon>
        <taxon>Nocardioidaceae</taxon>
        <taxon>Mumia</taxon>
    </lineage>
</organism>
<dbReference type="EMBL" id="PGEZ01000002">
    <property type="protein sequence ID" value="PJJ54281.1"/>
    <property type="molecule type" value="Genomic_DNA"/>
</dbReference>
<dbReference type="InterPro" id="IPR036291">
    <property type="entry name" value="NAD(P)-bd_dom_sf"/>
</dbReference>
<accession>A0A2M9B8M7</accession>
<comment type="caution">
    <text evidence="2">The sequence shown here is derived from an EMBL/GenBank/DDBJ whole genome shotgun (WGS) entry which is preliminary data.</text>
</comment>
<evidence type="ECO:0000259" key="1">
    <source>
        <dbReference type="SMART" id="SM00829"/>
    </source>
</evidence>
<dbReference type="Proteomes" id="UP000230842">
    <property type="component" value="Unassembled WGS sequence"/>
</dbReference>
<name>A0A2M9B8M7_9ACTN</name>
<evidence type="ECO:0000313" key="3">
    <source>
        <dbReference type="Proteomes" id="UP000230842"/>
    </source>
</evidence>
<dbReference type="Gene3D" id="3.40.50.720">
    <property type="entry name" value="NAD(P)-binding Rossmann-like Domain"/>
    <property type="match status" value="1"/>
</dbReference>
<evidence type="ECO:0000313" key="2">
    <source>
        <dbReference type="EMBL" id="PJJ54281.1"/>
    </source>
</evidence>
<dbReference type="Pfam" id="PF13602">
    <property type="entry name" value="ADH_zinc_N_2"/>
    <property type="match status" value="1"/>
</dbReference>
<dbReference type="OrthoDB" id="3175656at2"/>
<dbReference type="Gene3D" id="3.90.180.10">
    <property type="entry name" value="Medium-chain alcohol dehydrogenases, catalytic domain"/>
    <property type="match status" value="1"/>
</dbReference>
<dbReference type="SUPFAM" id="SSF50129">
    <property type="entry name" value="GroES-like"/>
    <property type="match status" value="1"/>
</dbReference>
<dbReference type="InterPro" id="IPR011032">
    <property type="entry name" value="GroES-like_sf"/>
</dbReference>
<dbReference type="CDD" id="cd08267">
    <property type="entry name" value="MDR1"/>
    <property type="match status" value="1"/>
</dbReference>
<dbReference type="InterPro" id="IPR052733">
    <property type="entry name" value="Chloroplast_QOR"/>
</dbReference>
<dbReference type="InterPro" id="IPR013154">
    <property type="entry name" value="ADH-like_N"/>
</dbReference>
<protein>
    <submittedName>
        <fullName evidence="2">NADPH:quinone reductase-like Zn-dependent oxidoreductase</fullName>
    </submittedName>
</protein>
<dbReference type="PANTHER" id="PTHR44013:SF1">
    <property type="entry name" value="ZINC-TYPE ALCOHOL DEHYDROGENASE-LIKE PROTEIN C16A3.02C"/>
    <property type="match status" value="1"/>
</dbReference>
<dbReference type="AlphaFoldDB" id="A0A2M9B8M7"/>
<reference evidence="2 3" key="1">
    <citation type="submission" date="2017-11" db="EMBL/GenBank/DDBJ databases">
        <title>Genomic Encyclopedia of Archaeal and Bacterial Type Strains, Phase II (KMG-II): From Individual Species to Whole Genera.</title>
        <authorList>
            <person name="Goeker M."/>
        </authorList>
    </citation>
    <scope>NUCLEOTIDE SEQUENCE [LARGE SCALE GENOMIC DNA]</scope>
    <source>
        <strain evidence="2 3">DSM 27763</strain>
    </source>
</reference>
<sequence length="332" mass="34644">MIEQIPSTAPAAYHERYGAPRLVGQRELAVPAPPDDGVVVRVRAAGINRGDGLAIEGIPYAARLSYGITRPKHRVPGTDVAGVVAAVGPDVTTLTVGDAVYGWARGAFARYAAASAGDLTRKPDTLTYEEAAAVPTAAVTALQALRLAGIESGRASGQRVLAIGASGGVGSFAVQLATAYGAVVTGVCSNRNVDLVRSFGARHVVDYTQADPTAERRRYDAVLDLAGRAPLTRARRTLRRGGTYVVVGGGEPRSLTGLRRFAAAVLLSPFGPERLRPLFASPEPADLEVVTGLLASGDVAPYVEAAYDLRDAADAVEYVHRGRARGKVVLVP</sequence>
<keyword evidence="3" id="KW-1185">Reference proteome</keyword>
<dbReference type="InterPro" id="IPR020843">
    <property type="entry name" value="ER"/>
</dbReference>